<dbReference type="RefSeq" id="WP_267781718.1">
    <property type="nucleotide sequence ID" value="NZ_CP113089.1"/>
</dbReference>
<feature type="transmembrane region" description="Helical" evidence="1">
    <location>
        <begin position="20"/>
        <end position="42"/>
    </location>
</feature>
<keyword evidence="1" id="KW-0812">Transmembrane</keyword>
<keyword evidence="3" id="KW-1185">Reference proteome</keyword>
<dbReference type="AlphaFoldDB" id="A0A9E8MLV0"/>
<feature type="transmembrane region" description="Helical" evidence="1">
    <location>
        <begin position="96"/>
        <end position="115"/>
    </location>
</feature>
<accession>A0A9E8MLV0</accession>
<name>A0A9E8MLV0_9MICO</name>
<evidence type="ECO:0000313" key="3">
    <source>
        <dbReference type="Proteomes" id="UP001164706"/>
    </source>
</evidence>
<organism evidence="2 3">
    <name type="scientific">Microcella daejeonensis</name>
    <dbReference type="NCBI Taxonomy" id="2994971"/>
    <lineage>
        <taxon>Bacteria</taxon>
        <taxon>Bacillati</taxon>
        <taxon>Actinomycetota</taxon>
        <taxon>Actinomycetes</taxon>
        <taxon>Micrococcales</taxon>
        <taxon>Microbacteriaceae</taxon>
        <taxon>Microcella</taxon>
    </lineage>
</organism>
<feature type="transmembrane region" description="Helical" evidence="1">
    <location>
        <begin position="127"/>
        <end position="152"/>
    </location>
</feature>
<dbReference type="Proteomes" id="UP001164706">
    <property type="component" value="Chromosome"/>
</dbReference>
<feature type="transmembrane region" description="Helical" evidence="1">
    <location>
        <begin position="67"/>
        <end position="89"/>
    </location>
</feature>
<gene>
    <name evidence="2" type="ORF">OVN18_02500</name>
</gene>
<sequence length="221" mass="22505">MLAFLQRSVPAPSRRTGVIALVIGTVLTLPVWLVSIPLPAWLLDGGAPLGFVIIGSDADPVTPLRQFSAVTLLIWLAFALLVVAAIALAGRDLRPLGVVLLAGAALALPAVLTGADIATAPLASQLLPLPIAAELVLVPLVPACAIGALVACGSRELTRDPRRVVIRAAVVSALGTALLSLVPLFTLLPVSALALALGYAITRGPQPIAASILRLSSSVSK</sequence>
<reference evidence="2" key="1">
    <citation type="submission" date="2022-11" db="EMBL/GenBank/DDBJ databases">
        <title>Description of Microcella daejonensis nov. sp, isolated from riverside soil.</title>
        <authorList>
            <person name="Molina K.M."/>
            <person name="Kim S.B."/>
        </authorList>
    </citation>
    <scope>NUCLEOTIDE SEQUENCE</scope>
    <source>
        <strain evidence="2">MMS21-STM12</strain>
    </source>
</reference>
<proteinExistence type="predicted"/>
<dbReference type="KEGG" id="mdb:OVN18_02500"/>
<evidence type="ECO:0000313" key="2">
    <source>
        <dbReference type="EMBL" id="WAB81912.1"/>
    </source>
</evidence>
<feature type="transmembrane region" description="Helical" evidence="1">
    <location>
        <begin position="164"/>
        <end position="188"/>
    </location>
</feature>
<keyword evidence="1" id="KW-1133">Transmembrane helix</keyword>
<keyword evidence="1" id="KW-0472">Membrane</keyword>
<evidence type="ECO:0000256" key="1">
    <source>
        <dbReference type="SAM" id="Phobius"/>
    </source>
</evidence>
<protein>
    <submittedName>
        <fullName evidence="2">Uncharacterized protein</fullName>
    </submittedName>
</protein>
<dbReference type="EMBL" id="CP113089">
    <property type="protein sequence ID" value="WAB81912.1"/>
    <property type="molecule type" value="Genomic_DNA"/>
</dbReference>